<dbReference type="EMBL" id="AMKT01000028">
    <property type="protein sequence ID" value="OXG25209.1"/>
    <property type="molecule type" value="Genomic_DNA"/>
</dbReference>
<organism evidence="2 3">
    <name type="scientific">Cryptococcus neoformans Tu259-1</name>
    <dbReference type="NCBI Taxonomy" id="1230072"/>
    <lineage>
        <taxon>Eukaryota</taxon>
        <taxon>Fungi</taxon>
        <taxon>Dikarya</taxon>
        <taxon>Basidiomycota</taxon>
        <taxon>Agaricomycotina</taxon>
        <taxon>Tremellomycetes</taxon>
        <taxon>Tremellales</taxon>
        <taxon>Cryptococcaceae</taxon>
        <taxon>Cryptococcus</taxon>
        <taxon>Cryptococcus neoformans species complex</taxon>
    </lineage>
</organism>
<evidence type="ECO:0000256" key="1">
    <source>
        <dbReference type="SAM" id="MobiDB-lite"/>
    </source>
</evidence>
<sequence length="182" mass="19060">MAGLVKERLQTEESGPDSGSSDGGESKNAAGEITIKPPASETSIVTPRYSSAQESSRPPWESATTPSITGKVSPSPVPPESLFPSVTRPPPASPQSPKPSTQNSTTSGPSSSPTISSSLKIAPSPSSSNLLQSASNKTSSTEQWIFKPLTEMPNSIMELRGDGDRPQWPRGKGRQFPTQGKA</sequence>
<feature type="compositionally biased region" description="Basic and acidic residues" evidence="1">
    <location>
        <begin position="1"/>
        <end position="11"/>
    </location>
</feature>
<comment type="caution">
    <text evidence="2">The sequence shown here is derived from an EMBL/GenBank/DDBJ whole genome shotgun (WGS) entry which is preliminary data.</text>
</comment>
<name>A0A854QHY9_CRYNE</name>
<evidence type="ECO:0000313" key="3">
    <source>
        <dbReference type="Proteomes" id="UP000199727"/>
    </source>
</evidence>
<proteinExistence type="predicted"/>
<dbReference type="Proteomes" id="UP000199727">
    <property type="component" value="Unassembled WGS sequence"/>
</dbReference>
<dbReference type="AlphaFoldDB" id="A0A854QHY9"/>
<feature type="compositionally biased region" description="Pro residues" evidence="1">
    <location>
        <begin position="75"/>
        <end position="97"/>
    </location>
</feature>
<accession>A0A854QHY9</accession>
<protein>
    <submittedName>
        <fullName evidence="2">Uncharacterized protein</fullName>
    </submittedName>
</protein>
<feature type="region of interest" description="Disordered" evidence="1">
    <location>
        <begin position="1"/>
        <end position="182"/>
    </location>
</feature>
<dbReference type="OrthoDB" id="10526057at2759"/>
<reference evidence="2 3" key="1">
    <citation type="submission" date="2017-06" db="EMBL/GenBank/DDBJ databases">
        <title>Global population genomics of the pathogenic fungus Cryptococcus neoformans var. grubii.</title>
        <authorList>
            <person name="Cuomo C."/>
            <person name="Litvintseva A."/>
            <person name="Chen Y."/>
            <person name="Young S."/>
            <person name="Zeng Q."/>
            <person name="Chapman S."/>
            <person name="Gujja S."/>
            <person name="Saif S."/>
            <person name="Birren B."/>
        </authorList>
    </citation>
    <scope>NUCLEOTIDE SEQUENCE [LARGE SCALE GENOMIC DNA]</scope>
    <source>
        <strain evidence="2 3">Tu259-1</strain>
    </source>
</reference>
<evidence type="ECO:0000313" key="2">
    <source>
        <dbReference type="EMBL" id="OXG25209.1"/>
    </source>
</evidence>
<gene>
    <name evidence="2" type="ORF">C361_02213</name>
</gene>
<feature type="compositionally biased region" description="Low complexity" evidence="1">
    <location>
        <begin position="98"/>
        <end position="136"/>
    </location>
</feature>
<feature type="compositionally biased region" description="Polar residues" evidence="1">
    <location>
        <begin position="40"/>
        <end position="72"/>
    </location>
</feature>